<name>A0AAD6X8T1_9AGAR</name>
<evidence type="ECO:0000313" key="2">
    <source>
        <dbReference type="EMBL" id="KAJ7040897.1"/>
    </source>
</evidence>
<gene>
    <name evidence="2" type="ORF">C8F04DRAFT_1177503</name>
</gene>
<feature type="compositionally biased region" description="Polar residues" evidence="1">
    <location>
        <begin position="63"/>
        <end position="79"/>
    </location>
</feature>
<comment type="caution">
    <text evidence="2">The sequence shown here is derived from an EMBL/GenBank/DDBJ whole genome shotgun (WGS) entry which is preliminary data.</text>
</comment>
<dbReference type="EMBL" id="JARJCM010000019">
    <property type="protein sequence ID" value="KAJ7040897.1"/>
    <property type="molecule type" value="Genomic_DNA"/>
</dbReference>
<organism evidence="2 3">
    <name type="scientific">Mycena alexandri</name>
    <dbReference type="NCBI Taxonomy" id="1745969"/>
    <lineage>
        <taxon>Eukaryota</taxon>
        <taxon>Fungi</taxon>
        <taxon>Dikarya</taxon>
        <taxon>Basidiomycota</taxon>
        <taxon>Agaricomycotina</taxon>
        <taxon>Agaricomycetes</taxon>
        <taxon>Agaricomycetidae</taxon>
        <taxon>Agaricales</taxon>
        <taxon>Marasmiineae</taxon>
        <taxon>Mycenaceae</taxon>
        <taxon>Mycena</taxon>
    </lineage>
</organism>
<feature type="region of interest" description="Disordered" evidence="1">
    <location>
        <begin position="57"/>
        <end position="192"/>
    </location>
</feature>
<proteinExistence type="predicted"/>
<reference evidence="2" key="1">
    <citation type="submission" date="2023-03" db="EMBL/GenBank/DDBJ databases">
        <title>Massive genome expansion in bonnet fungi (Mycena s.s.) driven by repeated elements and novel gene families across ecological guilds.</title>
        <authorList>
            <consortium name="Lawrence Berkeley National Laboratory"/>
            <person name="Harder C.B."/>
            <person name="Miyauchi S."/>
            <person name="Viragh M."/>
            <person name="Kuo A."/>
            <person name="Thoen E."/>
            <person name="Andreopoulos B."/>
            <person name="Lu D."/>
            <person name="Skrede I."/>
            <person name="Drula E."/>
            <person name="Henrissat B."/>
            <person name="Morin E."/>
            <person name="Kohler A."/>
            <person name="Barry K."/>
            <person name="LaButti K."/>
            <person name="Morin E."/>
            <person name="Salamov A."/>
            <person name="Lipzen A."/>
            <person name="Mereny Z."/>
            <person name="Hegedus B."/>
            <person name="Baldrian P."/>
            <person name="Stursova M."/>
            <person name="Weitz H."/>
            <person name="Taylor A."/>
            <person name="Grigoriev I.V."/>
            <person name="Nagy L.G."/>
            <person name="Martin F."/>
            <person name="Kauserud H."/>
        </authorList>
    </citation>
    <scope>NUCLEOTIDE SEQUENCE</scope>
    <source>
        <strain evidence="2">CBHHK200</strain>
    </source>
</reference>
<keyword evidence="3" id="KW-1185">Reference proteome</keyword>
<protein>
    <submittedName>
        <fullName evidence="2">Uncharacterized protein</fullName>
    </submittedName>
</protein>
<dbReference type="AlphaFoldDB" id="A0AAD6X8T1"/>
<feature type="compositionally biased region" description="Basic and acidic residues" evidence="1">
    <location>
        <begin position="249"/>
        <end position="262"/>
    </location>
</feature>
<accession>A0AAD6X8T1</accession>
<feature type="region of interest" description="Disordered" evidence="1">
    <location>
        <begin position="249"/>
        <end position="269"/>
    </location>
</feature>
<feature type="region of interest" description="Disordered" evidence="1">
    <location>
        <begin position="7"/>
        <end position="31"/>
    </location>
</feature>
<feature type="compositionally biased region" description="Basic residues" evidence="1">
    <location>
        <begin position="109"/>
        <end position="122"/>
    </location>
</feature>
<evidence type="ECO:0000313" key="3">
    <source>
        <dbReference type="Proteomes" id="UP001218188"/>
    </source>
</evidence>
<sequence>MLGRFLSSLHQLPQITADENSDPPTRHMSYHEWRDTPDHIQDRHDLGIFHDRRIFGGSWRGTKPTTHGSMHTESPSTHWHPQRRITRDDGYGRAYGPPPPFDHRDRSPVRHGRQYSPPRRRSASPPPRRTQGQRYERRPSPRYQRGPSALSSTMLPQPIAAPQSVTETLQRQRPWRHIPGPNTTERRGRAAHLRHTLEKDYKRGTRTHACKNGIDYIINQESNAVTKTRKGPWVRTVFPPDIANVGRDSEGHPICPLERDVSDPNDYGSESEVIALPPNWNAKEVMRRTEALQIDGDATRLPPSGEAGVWCTLSITTLHQAENVLRWVRRTEPTAFAYMTHVVNALRHNPTIQRTAGEIHLLSKEGSARSAFWLLTTGSKKAPKPIPLAQQTSTNFDNTVQVYLGDATMGDDGTTMLIAERAAESSVQSGTHLKLNIAISLYEQMLARYWPLGMRISATRFADIMVIEYASPYPPDVAAWYTINVLLSGAFFRIGTFGGYPDADLPLEHYPFRTDNITASLVVSWLIQHGIKKDGEAIRVMEDFARARRNLREGHSDPSGTVFKLGDWPRDSMEVLTLREDEVTPWATLRHGMLQEHVTSDYPECPADAMEDDSQ</sequence>
<dbReference type="Proteomes" id="UP001218188">
    <property type="component" value="Unassembled WGS sequence"/>
</dbReference>
<evidence type="ECO:0000256" key="1">
    <source>
        <dbReference type="SAM" id="MobiDB-lite"/>
    </source>
</evidence>
<feature type="compositionally biased region" description="Polar residues" evidence="1">
    <location>
        <begin position="8"/>
        <end position="18"/>
    </location>
</feature>